<comment type="caution">
    <text evidence="2">The sequence shown here is derived from an EMBL/GenBank/DDBJ whole genome shotgun (WGS) entry which is preliminary data.</text>
</comment>
<gene>
    <name evidence="2" type="ORF">ACCI49_15680</name>
</gene>
<protein>
    <submittedName>
        <fullName evidence="2">DUF3179 domain-containing (Seleno)protein</fullName>
    </submittedName>
</protein>
<keyword evidence="1" id="KW-0472">Membrane</keyword>
<accession>A0ABV4P225</accession>
<feature type="transmembrane region" description="Helical" evidence="1">
    <location>
        <begin position="52"/>
        <end position="70"/>
    </location>
</feature>
<keyword evidence="1" id="KW-0812">Transmembrane</keyword>
<name>A0ABV4P225_9GAMM</name>
<dbReference type="InterPro" id="IPR021516">
    <property type="entry name" value="DUF3179"/>
</dbReference>
<dbReference type="EMBL" id="JBGMEK010000039">
    <property type="protein sequence ID" value="MFA0812354.1"/>
    <property type="molecule type" value="Genomic_DNA"/>
</dbReference>
<proteinExistence type="predicted"/>
<dbReference type="Pfam" id="PF11376">
    <property type="entry name" value="DUF3179"/>
    <property type="match status" value="1"/>
</dbReference>
<feature type="transmembrane region" description="Helical" evidence="1">
    <location>
        <begin position="6"/>
        <end position="24"/>
    </location>
</feature>
<feature type="transmembrane region" description="Helical" evidence="1">
    <location>
        <begin position="76"/>
        <end position="94"/>
    </location>
</feature>
<keyword evidence="1" id="KW-1133">Transmembrane helix</keyword>
<dbReference type="Proteomes" id="UP001569428">
    <property type="component" value="Unassembled WGS sequence"/>
</dbReference>
<evidence type="ECO:0000313" key="2">
    <source>
        <dbReference type="EMBL" id="MFA0812354.1"/>
    </source>
</evidence>
<dbReference type="RefSeq" id="WP_371840019.1">
    <property type="nucleotide sequence ID" value="NZ_JBGMEK010000039.1"/>
</dbReference>
<keyword evidence="3" id="KW-1185">Reference proteome</keyword>
<evidence type="ECO:0000256" key="1">
    <source>
        <dbReference type="SAM" id="Phobius"/>
    </source>
</evidence>
<sequence length="399" mass="45456">MSFLIQCIHWLALLGCFYLSLRLFRDLADLSQWIVQTPRKVTMWTFYRRHKIAIAAGILWLISALTLWFSGAGSVVIFWIISALSAFTFYSGYINPTIMMRAQQHNARYFSIDEARESLSPDTSLIVIDAHGEARGHPDDQILRPHVAGTKEGLAGENVVMTYCGLTNMGIAYTPEIDGETLDLGVMTQIENNLVMWDKKTGQPIQQFWGTREDAGPRGPRMPEWPSYRMPLWAFEKAFPNGKIFLNPIPNFTDNPFLAIYDRLIHIIFTHAISDQAKKEEPTFPTIKKFDKRLPNKTKIYGVNIGDDYVAYTEDFIKDHDGLLNIQIGGRDIVAAYHSDLDSVGIYYNDSGRQINNVQFGGESNVGKLARVETMKPEAYWVVWQNFFPETDVNRPPLT</sequence>
<evidence type="ECO:0000313" key="3">
    <source>
        <dbReference type="Proteomes" id="UP001569428"/>
    </source>
</evidence>
<organism evidence="2 3">
    <name type="scientific">Microbulbifer epialgicus</name>
    <dbReference type="NCBI Taxonomy" id="393907"/>
    <lineage>
        <taxon>Bacteria</taxon>
        <taxon>Pseudomonadati</taxon>
        <taxon>Pseudomonadota</taxon>
        <taxon>Gammaproteobacteria</taxon>
        <taxon>Cellvibrionales</taxon>
        <taxon>Microbulbiferaceae</taxon>
        <taxon>Microbulbifer</taxon>
    </lineage>
</organism>
<reference evidence="2 3" key="1">
    <citation type="submission" date="2024-08" db="EMBL/GenBank/DDBJ databases">
        <authorList>
            <person name="Ishaq N."/>
        </authorList>
    </citation>
    <scope>NUCLEOTIDE SEQUENCE [LARGE SCALE GENOMIC DNA]</scope>
    <source>
        <strain evidence="2 3">DSM 18651</strain>
    </source>
</reference>